<feature type="region of interest" description="Disordered" evidence="1">
    <location>
        <begin position="243"/>
        <end position="262"/>
    </location>
</feature>
<dbReference type="Pfam" id="PF06161">
    <property type="entry name" value="DUF975"/>
    <property type="match status" value="1"/>
</dbReference>
<keyword evidence="2" id="KW-0472">Membrane</keyword>
<keyword evidence="2" id="KW-1133">Transmembrane helix</keyword>
<dbReference type="PANTHER" id="PTHR40076:SF1">
    <property type="entry name" value="MEMBRANE PROTEIN"/>
    <property type="match status" value="1"/>
</dbReference>
<sequence>MEIYFMKRKSAAIKLIARENLSGRYGTPMAALLLMVLCSLLPSMLIVNTMSTATVLGIVTTQLLNYMVSLLVAVVGAGYAKLMLNISRQEPFAVKDLFFAFSHHPDRFIIVHLILLVIQFIFALPFDLPNYLNKDMSDNAVLLLMLFGSLANMVVNMILGLFFGLADYLLLDNTEMSAMEAMRENLRLMKGNKGRLFCMDLSFIPLMLLCVLSCYVGFLWLTPYMRAAETIFYMDVTGELDAPKPEPAPQPNDGYSNPFGTY</sequence>
<accession>A0A7G5MQ99</accession>
<evidence type="ECO:0000313" key="3">
    <source>
        <dbReference type="EMBL" id="QMW76792.1"/>
    </source>
</evidence>
<keyword evidence="2" id="KW-0812">Transmembrane</keyword>
<evidence type="ECO:0000313" key="4">
    <source>
        <dbReference type="Proteomes" id="UP000515789"/>
    </source>
</evidence>
<dbReference type="AlphaFoldDB" id="A0A7G5MQ99"/>
<dbReference type="EMBL" id="CP039126">
    <property type="protein sequence ID" value="QMW76792.1"/>
    <property type="molecule type" value="Genomic_DNA"/>
</dbReference>
<organism evidence="3 4">
    <name type="scientific">Blautia producta</name>
    <dbReference type="NCBI Taxonomy" id="33035"/>
    <lineage>
        <taxon>Bacteria</taxon>
        <taxon>Bacillati</taxon>
        <taxon>Bacillota</taxon>
        <taxon>Clostridia</taxon>
        <taxon>Lachnospirales</taxon>
        <taxon>Lachnospiraceae</taxon>
        <taxon>Blautia</taxon>
    </lineage>
</organism>
<dbReference type="InterPro" id="IPR010380">
    <property type="entry name" value="DUF975"/>
</dbReference>
<evidence type="ECO:0000256" key="1">
    <source>
        <dbReference type="SAM" id="MobiDB-lite"/>
    </source>
</evidence>
<protein>
    <submittedName>
        <fullName evidence="3">DUF975 family protein</fullName>
    </submittedName>
</protein>
<feature type="transmembrane region" description="Helical" evidence="2">
    <location>
        <begin position="140"/>
        <end position="170"/>
    </location>
</feature>
<feature type="transmembrane region" description="Helical" evidence="2">
    <location>
        <begin position="63"/>
        <end position="87"/>
    </location>
</feature>
<name>A0A7G5MQ99_9FIRM</name>
<gene>
    <name evidence="3" type="ORF">E5259_03815</name>
</gene>
<dbReference type="PANTHER" id="PTHR40076">
    <property type="entry name" value="MEMBRANE PROTEIN-RELATED"/>
    <property type="match status" value="1"/>
</dbReference>
<evidence type="ECO:0000256" key="2">
    <source>
        <dbReference type="SAM" id="Phobius"/>
    </source>
</evidence>
<proteinExistence type="predicted"/>
<dbReference type="Proteomes" id="UP000515789">
    <property type="component" value="Chromosome"/>
</dbReference>
<feature type="compositionally biased region" description="Polar residues" evidence="1">
    <location>
        <begin position="253"/>
        <end position="262"/>
    </location>
</feature>
<feature type="transmembrane region" description="Helical" evidence="2">
    <location>
        <begin position="108"/>
        <end position="128"/>
    </location>
</feature>
<feature type="transmembrane region" description="Helical" evidence="2">
    <location>
        <begin position="196"/>
        <end position="221"/>
    </location>
</feature>
<reference evidence="3 4" key="1">
    <citation type="submission" date="2019-04" db="EMBL/GenBank/DDBJ databases">
        <authorList>
            <person name="Schori C."/>
            <person name="Ahrens C."/>
        </authorList>
    </citation>
    <scope>NUCLEOTIDE SEQUENCE [LARGE SCALE GENOMIC DNA]</scope>
    <source>
        <strain evidence="3 4">DSM 2950</strain>
    </source>
</reference>